<reference evidence="10" key="2">
    <citation type="submission" date="2023-10" db="EMBL/GenBank/DDBJ databases">
        <authorList>
            <person name="Choi B."/>
        </authorList>
    </citation>
    <scope>NUCLEOTIDE SEQUENCE</scope>
    <source>
        <strain evidence="10">UMB0763</strain>
    </source>
</reference>
<gene>
    <name evidence="10" type="primary">nagA</name>
    <name evidence="10" type="ORF">CYJ47_02760</name>
</gene>
<feature type="binding site" evidence="8">
    <location>
        <position position="125"/>
    </location>
    <ligand>
        <name>Zn(2+)</name>
        <dbReference type="ChEBI" id="CHEBI:29105"/>
    </ligand>
</feature>
<name>A0AAF0YTW4_9CORY</name>
<comment type="cofactor">
    <cofactor evidence="8">
        <name>a divalent metal cation</name>
        <dbReference type="ChEBI" id="CHEBI:60240"/>
    </cofactor>
    <text evidence="8">Binds 1 divalent metal cation per subunit.</text>
</comment>
<dbReference type="GO" id="GO:0008448">
    <property type="term" value="F:N-acetylglucosamine-6-phosphate deacetylase activity"/>
    <property type="evidence" value="ECO:0007669"/>
    <property type="project" value="UniProtKB-EC"/>
</dbReference>
<dbReference type="NCBIfam" id="TIGR00221">
    <property type="entry name" value="nagA"/>
    <property type="match status" value="1"/>
</dbReference>
<dbReference type="GO" id="GO:0006046">
    <property type="term" value="P:N-acetylglucosamine catabolic process"/>
    <property type="evidence" value="ECO:0007669"/>
    <property type="project" value="TreeGrafter"/>
</dbReference>
<keyword evidence="3 5" id="KW-0378">Hydrolase</keyword>
<dbReference type="InterPro" id="IPR011059">
    <property type="entry name" value="Metal-dep_hydrolase_composite"/>
</dbReference>
<keyword evidence="4 5" id="KW-0119">Carbohydrate metabolism</keyword>
<dbReference type="GO" id="GO:0046872">
    <property type="term" value="F:metal ion binding"/>
    <property type="evidence" value="ECO:0007669"/>
    <property type="project" value="UniProtKB-KW"/>
</dbReference>
<feature type="domain" description="Amidohydrolase-related" evidence="9">
    <location>
        <begin position="52"/>
        <end position="362"/>
    </location>
</feature>
<dbReference type="CDD" id="cd00854">
    <property type="entry name" value="NagA"/>
    <property type="match status" value="1"/>
</dbReference>
<sequence>MTTTAFHAPLAVDGAIGGTRKDAYLVVTDSVVAEVTSTPPTGVDVVDCGDGILVPGYIDIHCHGANATSYDVGSTEFEAVKQGHLSHGTTRGVMSFVTASVPRLVELIHEAREISDPWLLGVHPEGPFLAESRKGAHDAALLIDPEPAVVNALLDAAGGCIKQITIAPERAHAMEAIERFAENGAVPAVGHTECDYETAREAFDRGARILTHAFNAMPSIHHRAPGPVIAALRDPRVWIEVINDGVHVHPAVVRSLFEEAADRMVLVTDAMAATNSPDGHYLLGELDVTVKDGVARLVDGGNIAGSTLTMDRAVARAVTEVGVDVDVAVAAATSHPAEAIGVEDKFGRLAPGYPADFLVLDPQTYLPREVHTGRCQSGLLA</sequence>
<dbReference type="EC" id="3.5.1.25" evidence="10"/>
<feature type="binding site" evidence="7">
    <location>
        <position position="247"/>
    </location>
    <ligand>
        <name>substrate</name>
    </ligand>
</feature>
<dbReference type="RefSeq" id="WP_101679435.1">
    <property type="nucleotide sequence ID" value="NZ_CAMYCO010000034.1"/>
</dbReference>
<dbReference type="Gene3D" id="2.30.40.10">
    <property type="entry name" value="Urease, subunit C, domain 1"/>
    <property type="match status" value="1"/>
</dbReference>
<keyword evidence="2 8" id="KW-0479">Metal-binding</keyword>
<protein>
    <submittedName>
        <fullName evidence="10">N-acetylglucosamine-6-phosphate deacetylase</fullName>
        <ecNumber evidence="10">3.5.1.25</ecNumber>
    </submittedName>
</protein>
<organism evidence="10 11">
    <name type="scientific">Corynebacterium pyruviciproducens</name>
    <dbReference type="NCBI Taxonomy" id="598660"/>
    <lineage>
        <taxon>Bacteria</taxon>
        <taxon>Bacillati</taxon>
        <taxon>Actinomycetota</taxon>
        <taxon>Actinomycetes</taxon>
        <taxon>Mycobacteriales</taxon>
        <taxon>Corynebacteriaceae</taxon>
        <taxon>Corynebacterium</taxon>
    </lineage>
</organism>
<dbReference type="EMBL" id="CP136958">
    <property type="protein sequence ID" value="WOT02711.1"/>
    <property type="molecule type" value="Genomic_DNA"/>
</dbReference>
<feature type="binding site" evidence="7">
    <location>
        <position position="223"/>
    </location>
    <ligand>
        <name>substrate</name>
    </ligand>
</feature>
<dbReference type="InterPro" id="IPR032466">
    <property type="entry name" value="Metal_Hydrolase"/>
</dbReference>
<evidence type="ECO:0000256" key="5">
    <source>
        <dbReference type="PIRNR" id="PIRNR038994"/>
    </source>
</evidence>
<evidence type="ECO:0000259" key="9">
    <source>
        <dbReference type="Pfam" id="PF01979"/>
    </source>
</evidence>
<dbReference type="InterPro" id="IPR003764">
    <property type="entry name" value="GlcNAc_6-P_deAcase"/>
</dbReference>
<reference evidence="10" key="1">
    <citation type="submission" date="2017-12" db="EMBL/GenBank/DDBJ databases">
        <authorList>
            <person name="Thomas-White K."/>
            <person name="Wolfe A.J."/>
        </authorList>
    </citation>
    <scope>NUCLEOTIDE SEQUENCE</scope>
    <source>
        <strain evidence="10">UMB0763</strain>
    </source>
</reference>
<dbReference type="PIRSF" id="PIRSF038994">
    <property type="entry name" value="NagA"/>
    <property type="match status" value="1"/>
</dbReference>
<feature type="binding site" evidence="7">
    <location>
        <begin position="215"/>
        <end position="216"/>
    </location>
    <ligand>
        <name>substrate</name>
    </ligand>
</feature>
<feature type="binding site" evidence="7">
    <location>
        <begin position="303"/>
        <end position="305"/>
    </location>
    <ligand>
        <name>substrate</name>
    </ligand>
</feature>
<comment type="similarity">
    <text evidence="1 5">Belongs to the metallo-dependent hydrolases superfamily. NagA family.</text>
</comment>
<dbReference type="AlphaFoldDB" id="A0AAF0YTW4"/>
<evidence type="ECO:0000256" key="6">
    <source>
        <dbReference type="PIRSR" id="PIRSR038994-1"/>
    </source>
</evidence>
<dbReference type="Pfam" id="PF01979">
    <property type="entry name" value="Amidohydro_1"/>
    <property type="match status" value="1"/>
</dbReference>
<dbReference type="InterPro" id="IPR006680">
    <property type="entry name" value="Amidohydro-rel"/>
</dbReference>
<feature type="binding site" evidence="8">
    <location>
        <position position="212"/>
    </location>
    <ligand>
        <name>Zn(2+)</name>
        <dbReference type="ChEBI" id="CHEBI:29105"/>
    </ligand>
</feature>
<dbReference type="PANTHER" id="PTHR11113">
    <property type="entry name" value="N-ACETYLGLUCOSAMINE-6-PHOSPHATE DEACETYLASE"/>
    <property type="match status" value="1"/>
</dbReference>
<dbReference type="Gene3D" id="3.20.20.140">
    <property type="entry name" value="Metal-dependent hydrolases"/>
    <property type="match status" value="1"/>
</dbReference>
<feature type="active site" description="Proton donor/acceptor" evidence="6">
    <location>
        <position position="269"/>
    </location>
</feature>
<evidence type="ECO:0000256" key="2">
    <source>
        <dbReference type="ARBA" id="ARBA00022723"/>
    </source>
</evidence>
<dbReference type="PANTHER" id="PTHR11113:SF14">
    <property type="entry name" value="N-ACETYLGLUCOSAMINE-6-PHOSPHATE DEACETYLASE"/>
    <property type="match status" value="1"/>
</dbReference>
<dbReference type="Proteomes" id="UP000234560">
    <property type="component" value="Chromosome"/>
</dbReference>
<dbReference type="SUPFAM" id="SSF51556">
    <property type="entry name" value="Metallo-dependent hydrolases"/>
    <property type="match status" value="1"/>
</dbReference>
<evidence type="ECO:0000256" key="7">
    <source>
        <dbReference type="PIRSR" id="PIRSR038994-2"/>
    </source>
</evidence>
<evidence type="ECO:0000256" key="8">
    <source>
        <dbReference type="PIRSR" id="PIRSR038994-3"/>
    </source>
</evidence>
<evidence type="ECO:0000313" key="11">
    <source>
        <dbReference type="Proteomes" id="UP000234560"/>
    </source>
</evidence>
<evidence type="ECO:0000256" key="4">
    <source>
        <dbReference type="ARBA" id="ARBA00023277"/>
    </source>
</evidence>
<evidence type="ECO:0000256" key="1">
    <source>
        <dbReference type="ARBA" id="ARBA00010716"/>
    </source>
</evidence>
<dbReference type="KEGG" id="cpyr:CYJ47_02760"/>
<accession>A0AAF0YTW4</accession>
<feature type="binding site" evidence="8">
    <location>
        <position position="191"/>
    </location>
    <ligand>
        <name>Zn(2+)</name>
        <dbReference type="ChEBI" id="CHEBI:29105"/>
    </ligand>
</feature>
<evidence type="ECO:0000313" key="10">
    <source>
        <dbReference type="EMBL" id="WOT02711.1"/>
    </source>
</evidence>
<feature type="binding site" evidence="7">
    <location>
        <position position="136"/>
    </location>
    <ligand>
        <name>substrate</name>
    </ligand>
</feature>
<proteinExistence type="inferred from homology"/>
<dbReference type="SUPFAM" id="SSF51338">
    <property type="entry name" value="Composite domain of metallo-dependent hydrolases"/>
    <property type="match status" value="1"/>
</dbReference>
<evidence type="ECO:0000256" key="3">
    <source>
        <dbReference type="ARBA" id="ARBA00022801"/>
    </source>
</evidence>